<proteinExistence type="predicted"/>
<reference evidence="2" key="1">
    <citation type="journal article" date="2019" name="Curr. Biol.">
        <title>Genome Sequence of Striga asiatica Provides Insight into the Evolution of Plant Parasitism.</title>
        <authorList>
            <person name="Yoshida S."/>
            <person name="Kim S."/>
            <person name="Wafula E.K."/>
            <person name="Tanskanen J."/>
            <person name="Kim Y.M."/>
            <person name="Honaas L."/>
            <person name="Yang Z."/>
            <person name="Spallek T."/>
            <person name="Conn C.E."/>
            <person name="Ichihashi Y."/>
            <person name="Cheong K."/>
            <person name="Cui S."/>
            <person name="Der J.P."/>
            <person name="Gundlach H."/>
            <person name="Jiao Y."/>
            <person name="Hori C."/>
            <person name="Ishida J.K."/>
            <person name="Kasahara H."/>
            <person name="Kiba T."/>
            <person name="Kim M.S."/>
            <person name="Koo N."/>
            <person name="Laohavisit A."/>
            <person name="Lee Y.H."/>
            <person name="Lumba S."/>
            <person name="McCourt P."/>
            <person name="Mortimer J.C."/>
            <person name="Mutuku J.M."/>
            <person name="Nomura T."/>
            <person name="Sasaki-Sekimoto Y."/>
            <person name="Seto Y."/>
            <person name="Wang Y."/>
            <person name="Wakatake T."/>
            <person name="Sakakibara H."/>
            <person name="Demura T."/>
            <person name="Yamaguchi S."/>
            <person name="Yoneyama K."/>
            <person name="Manabe R.I."/>
            <person name="Nelson D.C."/>
            <person name="Schulman A.H."/>
            <person name="Timko M.P."/>
            <person name="dePamphilis C.W."/>
            <person name="Choi D."/>
            <person name="Shirasu K."/>
        </authorList>
    </citation>
    <scope>NUCLEOTIDE SEQUENCE [LARGE SCALE GENOMIC DNA]</scope>
    <source>
        <strain evidence="2">cv. UVA1</strain>
    </source>
</reference>
<name>A0A5A7R249_STRAF</name>
<organism evidence="1 2">
    <name type="scientific">Striga asiatica</name>
    <name type="common">Asiatic witchweed</name>
    <name type="synonym">Buchnera asiatica</name>
    <dbReference type="NCBI Taxonomy" id="4170"/>
    <lineage>
        <taxon>Eukaryota</taxon>
        <taxon>Viridiplantae</taxon>
        <taxon>Streptophyta</taxon>
        <taxon>Embryophyta</taxon>
        <taxon>Tracheophyta</taxon>
        <taxon>Spermatophyta</taxon>
        <taxon>Magnoliopsida</taxon>
        <taxon>eudicotyledons</taxon>
        <taxon>Gunneridae</taxon>
        <taxon>Pentapetalae</taxon>
        <taxon>asterids</taxon>
        <taxon>lamiids</taxon>
        <taxon>Lamiales</taxon>
        <taxon>Orobanchaceae</taxon>
        <taxon>Buchnereae</taxon>
        <taxon>Striga</taxon>
    </lineage>
</organism>
<sequence>MTGKRDGFLSYKPLSSGIKLADGSLYSDGRKASLKVIGGNANRTRPKSLVTRLKPVAGRIKSDTCKERNSMSRPGANFRFKQGSRLWSDFFLNFFRHRLLSKVKGID</sequence>
<accession>A0A5A7R249</accession>
<keyword evidence="2" id="KW-1185">Reference proteome</keyword>
<protein>
    <submittedName>
        <fullName evidence="1">Protocadherin gamma-C5</fullName>
    </submittedName>
</protein>
<comment type="caution">
    <text evidence="1">The sequence shown here is derived from an EMBL/GenBank/DDBJ whole genome shotgun (WGS) entry which is preliminary data.</text>
</comment>
<dbReference type="EMBL" id="BKCP01009715">
    <property type="protein sequence ID" value="GER51468.1"/>
    <property type="molecule type" value="Genomic_DNA"/>
</dbReference>
<evidence type="ECO:0000313" key="2">
    <source>
        <dbReference type="Proteomes" id="UP000325081"/>
    </source>
</evidence>
<gene>
    <name evidence="1" type="ORF">STAS_28862</name>
</gene>
<dbReference type="AlphaFoldDB" id="A0A5A7R249"/>
<dbReference type="Proteomes" id="UP000325081">
    <property type="component" value="Unassembled WGS sequence"/>
</dbReference>
<evidence type="ECO:0000313" key="1">
    <source>
        <dbReference type="EMBL" id="GER51468.1"/>
    </source>
</evidence>